<accession>A0A2M7AXJ1</accession>
<comment type="caution">
    <text evidence="1">The sequence shown here is derived from an EMBL/GenBank/DDBJ whole genome shotgun (WGS) entry which is preliminary data.</text>
</comment>
<dbReference type="EMBL" id="PEVY01000031">
    <property type="protein sequence ID" value="PIU75306.1"/>
    <property type="molecule type" value="Genomic_DNA"/>
</dbReference>
<dbReference type="InterPro" id="IPR026350">
    <property type="entry name" value="GxxExxY"/>
</dbReference>
<evidence type="ECO:0000313" key="2">
    <source>
        <dbReference type="Proteomes" id="UP000228775"/>
    </source>
</evidence>
<dbReference type="Proteomes" id="UP000228775">
    <property type="component" value="Unassembled WGS sequence"/>
</dbReference>
<name>A0A2M7AXJ1_9BACT</name>
<protein>
    <submittedName>
        <fullName evidence="1">GxxExxY protein</fullName>
    </submittedName>
</protein>
<organism evidence="1 2">
    <name type="scientific">Candidatus Portnoybacteria bacterium CG06_land_8_20_14_3_00_39_12</name>
    <dbReference type="NCBI Taxonomy" id="1974809"/>
    <lineage>
        <taxon>Bacteria</taxon>
        <taxon>Candidatus Portnoyibacteriota</taxon>
    </lineage>
</organism>
<gene>
    <name evidence="1" type="ORF">COS76_01495</name>
</gene>
<dbReference type="AlphaFoldDB" id="A0A2M7AXJ1"/>
<sequence length="132" mass="15881">MHTNDTNKKLIYPELSYLIAGICFEAHNQLGRYARERQYCDFVEKRLKELKIQFSREYIVGKTGNKIDFLLDDKIILEVKAKRFILKEDYYQLQRYLQILDKKLGLLVNFRNRYLKPIRIVKIDTNAKSKFV</sequence>
<reference evidence="2" key="1">
    <citation type="submission" date="2017-09" db="EMBL/GenBank/DDBJ databases">
        <title>Depth-based differentiation of microbial function through sediment-hosted aquifers and enrichment of novel symbionts in the deep terrestrial subsurface.</title>
        <authorList>
            <person name="Probst A.J."/>
            <person name="Ladd B."/>
            <person name="Jarett J.K."/>
            <person name="Geller-Mcgrath D.E."/>
            <person name="Sieber C.M.K."/>
            <person name="Emerson J.B."/>
            <person name="Anantharaman K."/>
            <person name="Thomas B.C."/>
            <person name="Malmstrom R."/>
            <person name="Stieglmeier M."/>
            <person name="Klingl A."/>
            <person name="Woyke T."/>
            <person name="Ryan C.M."/>
            <person name="Banfield J.F."/>
        </authorList>
    </citation>
    <scope>NUCLEOTIDE SEQUENCE [LARGE SCALE GENOMIC DNA]</scope>
</reference>
<dbReference type="Pfam" id="PF13366">
    <property type="entry name" value="PDDEXK_3"/>
    <property type="match status" value="1"/>
</dbReference>
<dbReference type="NCBIfam" id="TIGR04256">
    <property type="entry name" value="GxxExxY"/>
    <property type="match status" value="1"/>
</dbReference>
<proteinExistence type="predicted"/>
<evidence type="ECO:0000313" key="1">
    <source>
        <dbReference type="EMBL" id="PIU75306.1"/>
    </source>
</evidence>